<feature type="compositionally biased region" description="Polar residues" evidence="1">
    <location>
        <begin position="1209"/>
        <end position="1218"/>
    </location>
</feature>
<feature type="compositionally biased region" description="Polar residues" evidence="1">
    <location>
        <begin position="1348"/>
        <end position="1376"/>
    </location>
</feature>
<evidence type="ECO:0000313" key="3">
    <source>
        <dbReference type="EMBL" id="CAE0239014.1"/>
    </source>
</evidence>
<feature type="compositionally biased region" description="Polar residues" evidence="1">
    <location>
        <begin position="1310"/>
        <end position="1320"/>
    </location>
</feature>
<feature type="compositionally biased region" description="Low complexity" evidence="1">
    <location>
        <begin position="332"/>
        <end position="359"/>
    </location>
</feature>
<feature type="compositionally biased region" description="Gly residues" evidence="1">
    <location>
        <begin position="493"/>
        <end position="503"/>
    </location>
</feature>
<feature type="domain" description="Spt20-like SEP" evidence="2">
    <location>
        <begin position="722"/>
        <end position="864"/>
    </location>
</feature>
<dbReference type="EMBL" id="HBIB01001689">
    <property type="protein sequence ID" value="CAE0239014.1"/>
    <property type="molecule type" value="Transcribed_RNA"/>
</dbReference>
<gene>
    <name evidence="3" type="ORF">PBIL07802_LOCUS1158</name>
</gene>
<feature type="compositionally biased region" description="Polar residues" evidence="1">
    <location>
        <begin position="299"/>
        <end position="309"/>
    </location>
</feature>
<feature type="compositionally biased region" description="Low complexity" evidence="1">
    <location>
        <begin position="65"/>
        <end position="86"/>
    </location>
</feature>
<feature type="compositionally biased region" description="Basic and acidic residues" evidence="1">
    <location>
        <begin position="613"/>
        <end position="628"/>
    </location>
</feature>
<feature type="compositionally biased region" description="Low complexity" evidence="1">
    <location>
        <begin position="505"/>
        <end position="525"/>
    </location>
</feature>
<feature type="region of interest" description="Disordered" evidence="1">
    <location>
        <begin position="134"/>
        <end position="167"/>
    </location>
</feature>
<accession>A0A7S3G0D7</accession>
<feature type="compositionally biased region" description="Low complexity" evidence="1">
    <location>
        <begin position="1780"/>
        <end position="1791"/>
    </location>
</feature>
<feature type="compositionally biased region" description="Low complexity" evidence="1">
    <location>
        <begin position="236"/>
        <end position="252"/>
    </location>
</feature>
<feature type="compositionally biased region" description="Low complexity" evidence="1">
    <location>
        <begin position="1377"/>
        <end position="1388"/>
    </location>
</feature>
<name>A0A7S3G0D7_9EUKA</name>
<feature type="compositionally biased region" description="Low complexity" evidence="1">
    <location>
        <begin position="434"/>
        <end position="492"/>
    </location>
</feature>
<protein>
    <recommendedName>
        <fullName evidence="2">Spt20-like SEP domain-containing protein</fullName>
    </recommendedName>
</protein>
<dbReference type="PANTHER" id="PTHR48125:SF10">
    <property type="entry name" value="OS12G0136300 PROTEIN"/>
    <property type="match status" value="1"/>
</dbReference>
<feature type="compositionally biased region" description="Low complexity" evidence="1">
    <location>
        <begin position="260"/>
        <end position="270"/>
    </location>
</feature>
<feature type="compositionally biased region" description="Low complexity" evidence="1">
    <location>
        <begin position="386"/>
        <end position="422"/>
    </location>
</feature>
<feature type="compositionally biased region" description="Polar residues" evidence="1">
    <location>
        <begin position="360"/>
        <end position="385"/>
    </location>
</feature>
<dbReference type="PANTHER" id="PTHR48125">
    <property type="entry name" value="LP07818P1"/>
    <property type="match status" value="1"/>
</dbReference>
<organism evidence="3">
    <name type="scientific">Palpitomonas bilix</name>
    <dbReference type="NCBI Taxonomy" id="652834"/>
    <lineage>
        <taxon>Eukaryota</taxon>
        <taxon>Eukaryota incertae sedis</taxon>
    </lineage>
</organism>
<reference evidence="3" key="1">
    <citation type="submission" date="2021-01" db="EMBL/GenBank/DDBJ databases">
        <authorList>
            <person name="Corre E."/>
            <person name="Pelletier E."/>
            <person name="Niang G."/>
            <person name="Scheremetjew M."/>
            <person name="Finn R."/>
            <person name="Kale V."/>
            <person name="Holt S."/>
            <person name="Cochrane G."/>
            <person name="Meng A."/>
            <person name="Brown T."/>
            <person name="Cohen L."/>
        </authorList>
    </citation>
    <scope>NUCLEOTIDE SEQUENCE</scope>
    <source>
        <strain evidence="3">NIES-2562</strain>
    </source>
</reference>
<proteinExistence type="predicted"/>
<evidence type="ECO:0000256" key="1">
    <source>
        <dbReference type="SAM" id="MobiDB-lite"/>
    </source>
</evidence>
<feature type="compositionally biased region" description="Gly residues" evidence="1">
    <location>
        <begin position="1792"/>
        <end position="1806"/>
    </location>
</feature>
<sequence length="1806" mass="180957">MSTQQGNGASAAQKGAVAGAAAVPALNGAAAPAQTIATTAAATVAGKAGAQVGNGHVGGSGGSGPVPAAGRGGAASSTTATSQGGAAPAAAVPSAAAGRGVASAVPLQGAGRGSAGQAVAGQVGRPAATSVAANSAMAGRGSSNAAPSPSIQKGGGQGGTGTTAAATVGGGSASAGVGAVGRGTTSPAQAMQVAGRGSVAVSPTAQVVGRGSGAASPSSVQGRGRGVASPMQAAPAGVSRSVTSTTSTPTPAGGRGSGGASAVQVGSQGSMTATISAQSGVGRGSGRGTPVQGRGRGSGATSPVQSATGKQLAGKGSADAMSSPAGGGLGRGTTTVVSSSGITVTTTGSYYSSPAGSPSKQWQSMNTPSGGQRQVVYNTANAGQKSATPSSGSASTPSSPSLYSTPSSSPRGRGAGRGTATTVQNTGRQSPAYSQQKASGGQASSGSGQKQGTQGAARNSSSSSSAVSPRAQSYQQQLQQARAAATRAAALGKGVGMGMGRGGQSITNTYRPTTTTSTRSAPSSPKGSVYGKQQSNSRPASPRGVTAQRGGAVSPSKRASSPAVAASKKLSFSLKRRVDTLGRKGTPSNILSGPRPQSPNREEKSRPGSPTGADKKKAAQPPSKERAFVNDIPEGPPIFEGYTALKDKIKEHHQVVPATCDEELRSYAQDLVETYSKKKPSLSEDGLQACMNFQQATAMVRPAVEKHFSPITFAINKLDGLQVSMVLSMYKHCFSIDNGKLQPLNLSNESVRSFLNAIDDGVLTPEIEALLKACNDTADHCSTKYYDGCVVVEFRDYRFVAKKGIKPDVKRVLLKPDLNTIVNGIASVLEETGRGDYMGYAEEMEIESKVLAASKPVCTDPNPRSLSKAIRVANRYCPYFDRRTKLPFSIIMRRHGLVTKPGIMKPNKVDVSKLGDKTCKELKDALGGKMPSFKGTEPFPDTFSHVPVPDIPIHPPYIPEVTLERVKKREYVDTLTAEGQAVVVAVKRAKMAKSPAPEFAQYCGPVHGYGIPYKTMIKHKKKTVITSDFKFGADKKQVDKVLVKPLFPRRREVKLENAHGSTMILSYQPNQRQNSRIARPVTDDGCHYIVEVETHVLGSKVPHRSKYTAGNFNKANAYLEQCINLLGIDGYKVKSDNQPRPPIVQQGKPKQPVPQPKTMSPADQAGAKNAKKKPVTTKTQASPRQASPTSASIQGGAGRGGGSAHSSPRAYSSGQQTARKMAPTRGSASPTAQAGARPATAAYARAGAATTIPAAQRQATSPTAGVAGVGQAGRGRPVQGTSTAYSAAQLARPVSAVASSTVQKGGRQTGAVSPTHTAYTAQQRQQLQAQAQARSPTQGGVRSPQGRGASSPQYTQQRAFQNAASPTYRAQPSSAGSSPMVSPQSQQVRGVATAQARQGVTVATAGYQQQGGQAVTYATAGVGKGATHVVQAQGSTATPGQKPTYATAKAPAGGAHIVVSKGGQGGVNVMTTSSPSPGGMTAQQRVANLTPQQQQALQRQQLLVKQAQQAKSAAARAATSSMTSSPIAMTPQYAAAHAANAANAGGVGSAAQQYTTAAVASAAAKKGVAVAGVRSTAPVSAASPPKSTGIAIPVRAAPVSQPMLGASAQQSRAMPVPSASSQVPQGGRMVTSPLQQGGRTVTAQQQAQPGAANVASAVRPAAATSVASAVRPAATATVPSAVRPAATAAVASAVRPVASASVASAVKPVTTAVASAVRPATTGPVASAARPVATAAVASAVRPATAAAVVTQQGAKPAVASGAGMASQQAGKPIVVPVAAAPSASGPSSGPSGAGSGSGAGGKPAA</sequence>
<feature type="compositionally biased region" description="Polar residues" evidence="1">
    <location>
        <begin position="1176"/>
        <end position="1189"/>
    </location>
</feature>
<feature type="region of interest" description="Disordered" evidence="1">
    <location>
        <begin position="1608"/>
        <end position="1627"/>
    </location>
</feature>
<feature type="compositionally biased region" description="Low complexity" evidence="1">
    <location>
        <begin position="1231"/>
        <end position="1256"/>
    </location>
</feature>
<feature type="compositionally biased region" description="Gly residues" evidence="1">
    <location>
        <begin position="55"/>
        <end position="64"/>
    </location>
</feature>
<feature type="region of interest" description="Disordered" evidence="1">
    <location>
        <begin position="50"/>
        <end position="86"/>
    </location>
</feature>
<feature type="region of interest" description="Disordered" evidence="1">
    <location>
        <begin position="1133"/>
        <end position="1392"/>
    </location>
</feature>
<dbReference type="InterPro" id="IPR046468">
    <property type="entry name" value="Spt20-like_SEP"/>
</dbReference>
<feature type="compositionally biased region" description="Low complexity" evidence="1">
    <location>
        <begin position="1321"/>
        <end position="1334"/>
    </location>
</feature>
<feature type="compositionally biased region" description="Polar residues" evidence="1">
    <location>
        <begin position="423"/>
        <end position="433"/>
    </location>
</feature>
<feature type="region of interest" description="Disordered" evidence="1">
    <location>
        <begin position="207"/>
        <end position="632"/>
    </location>
</feature>
<feature type="compositionally biased region" description="Polar residues" evidence="1">
    <location>
        <begin position="1608"/>
        <end position="1624"/>
    </location>
</feature>
<evidence type="ECO:0000259" key="2">
    <source>
        <dbReference type="Pfam" id="PF12090"/>
    </source>
</evidence>
<feature type="compositionally biased region" description="Polar residues" evidence="1">
    <location>
        <begin position="141"/>
        <end position="151"/>
    </location>
</feature>
<dbReference type="Pfam" id="PF12090">
    <property type="entry name" value="Spt20_SEP"/>
    <property type="match status" value="1"/>
</dbReference>
<feature type="region of interest" description="Disordered" evidence="1">
    <location>
        <begin position="1780"/>
        <end position="1806"/>
    </location>
</feature>